<dbReference type="AlphaFoldDB" id="A0A7S3CYP0"/>
<name>A0A7S3CYP0_9EUKA</name>
<evidence type="ECO:0000313" key="2">
    <source>
        <dbReference type="EMBL" id="CAE0241248.1"/>
    </source>
</evidence>
<protein>
    <recommendedName>
        <fullName evidence="3">tRNA ligase phosphodiesterase domain-containing protein</fullName>
    </recommendedName>
</protein>
<feature type="region of interest" description="Disordered" evidence="1">
    <location>
        <begin position="126"/>
        <end position="225"/>
    </location>
</feature>
<reference evidence="2" key="1">
    <citation type="submission" date="2021-01" db="EMBL/GenBank/DDBJ databases">
        <authorList>
            <person name="Corre E."/>
            <person name="Pelletier E."/>
            <person name="Niang G."/>
            <person name="Scheremetjew M."/>
            <person name="Finn R."/>
            <person name="Kale V."/>
            <person name="Holt S."/>
            <person name="Cochrane G."/>
            <person name="Meng A."/>
            <person name="Brown T."/>
            <person name="Cohen L."/>
        </authorList>
    </citation>
    <scope>NUCLEOTIDE SEQUENCE</scope>
    <source>
        <strain evidence="2">NIES-2562</strain>
    </source>
</reference>
<gene>
    <name evidence="2" type="ORF">PBIL07802_LOCUS3410</name>
</gene>
<feature type="region of interest" description="Disordered" evidence="1">
    <location>
        <begin position="489"/>
        <end position="515"/>
    </location>
</feature>
<feature type="compositionally biased region" description="Polar residues" evidence="1">
    <location>
        <begin position="186"/>
        <end position="198"/>
    </location>
</feature>
<feature type="compositionally biased region" description="Basic and acidic residues" evidence="1">
    <location>
        <begin position="44"/>
        <end position="64"/>
    </location>
</feature>
<evidence type="ECO:0000256" key="1">
    <source>
        <dbReference type="SAM" id="MobiDB-lite"/>
    </source>
</evidence>
<sequence>MKRAQQCAEHTHLASPIPFPFYLHSTLGVYKSGRVLLSLDEVGEGRDRRGEVERRGQSVEEERRRNRAGSATFYSSLSAPSLSSSSSYPSSPAMAGHSPHFHPHPITRQQSTPVLIRPDPAAILAGVGVAHPPPHAGREEASGGGGGGVIETRRRGGEGGVGIPEIGGKERGRRKGESEMEYECGQAQSGRQDSQSNARRMEVVKASHESMHPAQSRQRQQRAKKLKTVVLRPPPVCEQYFSILPPPSAPEVRGGERGGERVGQRREREEDMKRRREESGEEGREIRRRREQVEGMRTRSSEEGARWKSEEEDGSEDVYNTYRRSMSEMEVDDCTAKMEEKEVRRQYPTWSDWMRSSATIACTEVVECRLAASQSGERGKRGERGGGERRREGSETEKATSHTGVHLPVPPLPSPAGWARKSGGMEAWGGEEEKERETAKWVNGRREGGAWMDMRKRRMTTNTNECGVCLPPRFPSAYASRTDRLPLYLPPNFPSPYGKSGRSRNRGRGGEEAGVGVPKSTYLTVVINDTSSLEDVLPPTYRNMPRELHVTIVFGPNWAEFVSLSHLLGRPAEVFVTAIGQDGEGEVLLAIPFVVDQDGQRERIPCKNIHPHITYSFTDPPNKRNPNKNTKVAEIASRCGFRIDPPLILTGVIGVNVFGRTSTTTQEECSSSSASVRVERQKEKAKRYATAWARQRK</sequence>
<feature type="compositionally biased region" description="Basic and acidic residues" evidence="1">
    <location>
        <begin position="291"/>
        <end position="309"/>
    </location>
</feature>
<feature type="compositionally biased region" description="Low complexity" evidence="1">
    <location>
        <begin position="74"/>
        <end position="93"/>
    </location>
</feature>
<feature type="compositionally biased region" description="Basic and acidic residues" evidence="1">
    <location>
        <begin position="431"/>
        <end position="440"/>
    </location>
</feature>
<feature type="region of interest" description="Disordered" evidence="1">
    <location>
        <begin position="44"/>
        <end position="107"/>
    </location>
</feature>
<feature type="compositionally biased region" description="Basic and acidic residues" evidence="1">
    <location>
        <begin position="199"/>
        <end position="211"/>
    </location>
</feature>
<proteinExistence type="predicted"/>
<dbReference type="EMBL" id="HBIB01005658">
    <property type="protein sequence ID" value="CAE0241248.1"/>
    <property type="molecule type" value="Transcribed_RNA"/>
</dbReference>
<feature type="compositionally biased region" description="Basic and acidic residues" evidence="1">
    <location>
        <begin position="377"/>
        <end position="400"/>
    </location>
</feature>
<organism evidence="2">
    <name type="scientific">Palpitomonas bilix</name>
    <dbReference type="NCBI Taxonomy" id="652834"/>
    <lineage>
        <taxon>Eukaryota</taxon>
        <taxon>Eukaryota incertae sedis</taxon>
    </lineage>
</organism>
<feature type="compositionally biased region" description="Basic and acidic residues" evidence="1">
    <location>
        <begin position="253"/>
        <end position="285"/>
    </location>
</feature>
<evidence type="ECO:0008006" key="3">
    <source>
        <dbReference type="Google" id="ProtNLM"/>
    </source>
</evidence>
<feature type="region of interest" description="Disordered" evidence="1">
    <location>
        <begin position="241"/>
        <end position="319"/>
    </location>
</feature>
<feature type="region of interest" description="Disordered" evidence="1">
    <location>
        <begin position="371"/>
        <end position="440"/>
    </location>
</feature>
<accession>A0A7S3CYP0</accession>
<feature type="compositionally biased region" description="Basic and acidic residues" evidence="1">
    <location>
        <begin position="167"/>
        <end position="178"/>
    </location>
</feature>